<evidence type="ECO:0000256" key="1">
    <source>
        <dbReference type="ARBA" id="ARBA00023015"/>
    </source>
</evidence>
<evidence type="ECO:0000256" key="2">
    <source>
        <dbReference type="ARBA" id="ARBA00023125"/>
    </source>
</evidence>
<keyword evidence="1" id="KW-0805">Transcription regulation</keyword>
<keyword evidence="7" id="KW-1185">Reference proteome</keyword>
<name>A0ABQ3FX16_9BURK</name>
<dbReference type="InterPro" id="IPR050109">
    <property type="entry name" value="HTH-type_TetR-like_transc_reg"/>
</dbReference>
<gene>
    <name evidence="6" type="ORF">GCM10007320_10770</name>
</gene>
<dbReference type="EMBL" id="BMYK01000003">
    <property type="protein sequence ID" value="GHC74028.1"/>
    <property type="molecule type" value="Genomic_DNA"/>
</dbReference>
<evidence type="ECO:0000313" key="7">
    <source>
        <dbReference type="Proteomes" id="UP000626210"/>
    </source>
</evidence>
<comment type="caution">
    <text evidence="6">The sequence shown here is derived from an EMBL/GenBank/DDBJ whole genome shotgun (WGS) entry which is preliminary data.</text>
</comment>
<dbReference type="PANTHER" id="PTHR30055">
    <property type="entry name" value="HTH-TYPE TRANSCRIPTIONAL REGULATOR RUTR"/>
    <property type="match status" value="1"/>
</dbReference>
<evidence type="ECO:0000313" key="6">
    <source>
        <dbReference type="EMBL" id="GHC74028.1"/>
    </source>
</evidence>
<dbReference type="PANTHER" id="PTHR30055:SF234">
    <property type="entry name" value="HTH-TYPE TRANSCRIPTIONAL REGULATOR BETI"/>
    <property type="match status" value="1"/>
</dbReference>
<dbReference type="PRINTS" id="PR00455">
    <property type="entry name" value="HTHTETR"/>
</dbReference>
<sequence length="404" mass="44118">MNTSPAQTTKFADKREALIASASGLLNEHGIRGTTLSAVAEGVGLVKNSVTYYFRRKEDLAAACYLRSIELYNRLTEQAMAQTGLPARLAALLHAHAQVLAAVEQGQHAPVTRFHDLRALRGEHMAPVYAAYEDMFRRLRRLLNDEATADRSAANARTHIVLGVVNAQRVWLLRHEPERFGAVVDGMLGLLLRGLMAPGARWQAEGCEAHWQLGSADLSPSAAFLRTATQLINEQGYRGASVNRIAERLNMTKGGFYYHNETKDDLVACCFDQTFAIVRQALAQAEQEDASGWERLCAVLRALVLFQITPDGSPLLQWSAVPTLPDAAERSRIRQALGRIGERLSSLVVGGMVDGSIRPLDPMQAAQLAMVGINAAAELQRFVPGTTPQAAVALYVRPLLMGLE</sequence>
<evidence type="ECO:0000256" key="4">
    <source>
        <dbReference type="PROSITE-ProRule" id="PRU00335"/>
    </source>
</evidence>
<evidence type="ECO:0000256" key="3">
    <source>
        <dbReference type="ARBA" id="ARBA00023163"/>
    </source>
</evidence>
<keyword evidence="3" id="KW-0804">Transcription</keyword>
<dbReference type="Gene3D" id="1.10.10.60">
    <property type="entry name" value="Homeodomain-like"/>
    <property type="match status" value="2"/>
</dbReference>
<reference evidence="7" key="1">
    <citation type="journal article" date="2019" name="Int. J. Syst. Evol. Microbiol.">
        <title>The Global Catalogue of Microorganisms (GCM) 10K type strain sequencing project: providing services to taxonomists for standard genome sequencing and annotation.</title>
        <authorList>
            <consortium name="The Broad Institute Genomics Platform"/>
            <consortium name="The Broad Institute Genome Sequencing Center for Infectious Disease"/>
            <person name="Wu L."/>
            <person name="Ma J."/>
        </authorList>
    </citation>
    <scope>NUCLEOTIDE SEQUENCE [LARGE SCALE GENOMIC DNA]</scope>
    <source>
        <strain evidence="7">KCTC 23314</strain>
    </source>
</reference>
<dbReference type="InterPro" id="IPR001647">
    <property type="entry name" value="HTH_TetR"/>
</dbReference>
<dbReference type="Gene3D" id="1.10.357.10">
    <property type="entry name" value="Tetracycline Repressor, domain 2"/>
    <property type="match status" value="2"/>
</dbReference>
<evidence type="ECO:0000259" key="5">
    <source>
        <dbReference type="PROSITE" id="PS50977"/>
    </source>
</evidence>
<dbReference type="RefSeq" id="WP_189685940.1">
    <property type="nucleotide sequence ID" value="NZ_BMYK01000003.1"/>
</dbReference>
<dbReference type="SUPFAM" id="SSF46689">
    <property type="entry name" value="Homeodomain-like"/>
    <property type="match status" value="2"/>
</dbReference>
<accession>A0ABQ3FX16</accession>
<feature type="domain" description="HTH tetR-type" evidence="5">
    <location>
        <begin position="218"/>
        <end position="278"/>
    </location>
</feature>
<keyword evidence="2 4" id="KW-0238">DNA-binding</keyword>
<feature type="DNA-binding region" description="H-T-H motif" evidence="4">
    <location>
        <begin position="241"/>
        <end position="260"/>
    </location>
</feature>
<dbReference type="Pfam" id="PF00440">
    <property type="entry name" value="TetR_N"/>
    <property type="match status" value="2"/>
</dbReference>
<feature type="DNA-binding region" description="H-T-H motif" evidence="4">
    <location>
        <begin position="35"/>
        <end position="54"/>
    </location>
</feature>
<proteinExistence type="predicted"/>
<dbReference type="InterPro" id="IPR009057">
    <property type="entry name" value="Homeodomain-like_sf"/>
</dbReference>
<dbReference type="PROSITE" id="PS50977">
    <property type="entry name" value="HTH_TETR_2"/>
    <property type="match status" value="2"/>
</dbReference>
<dbReference type="SUPFAM" id="SSF48498">
    <property type="entry name" value="Tetracyclin repressor-like, C-terminal domain"/>
    <property type="match status" value="1"/>
</dbReference>
<organism evidence="6 7">
    <name type="scientific">Pseudorhodoferax aquiterrae</name>
    <dbReference type="NCBI Taxonomy" id="747304"/>
    <lineage>
        <taxon>Bacteria</taxon>
        <taxon>Pseudomonadati</taxon>
        <taxon>Pseudomonadota</taxon>
        <taxon>Betaproteobacteria</taxon>
        <taxon>Burkholderiales</taxon>
        <taxon>Comamonadaceae</taxon>
    </lineage>
</organism>
<dbReference type="InterPro" id="IPR036271">
    <property type="entry name" value="Tet_transcr_reg_TetR-rel_C_sf"/>
</dbReference>
<protein>
    <submittedName>
        <fullName evidence="6">TetR family transcriptional regulator</fullName>
    </submittedName>
</protein>
<feature type="domain" description="HTH tetR-type" evidence="5">
    <location>
        <begin position="12"/>
        <end position="72"/>
    </location>
</feature>
<dbReference type="Proteomes" id="UP000626210">
    <property type="component" value="Unassembled WGS sequence"/>
</dbReference>